<evidence type="ECO:0000313" key="2">
    <source>
        <dbReference type="EMBL" id="GAQ86247.1"/>
    </source>
</evidence>
<evidence type="ECO:0008006" key="4">
    <source>
        <dbReference type="Google" id="ProtNLM"/>
    </source>
</evidence>
<dbReference type="InterPro" id="IPR006502">
    <property type="entry name" value="PDDEXK-like"/>
</dbReference>
<dbReference type="Proteomes" id="UP000054558">
    <property type="component" value="Unassembled WGS sequence"/>
</dbReference>
<dbReference type="PANTHER" id="PTHR31579">
    <property type="entry name" value="OS03G0796600 PROTEIN"/>
    <property type="match status" value="1"/>
</dbReference>
<evidence type="ECO:0000313" key="3">
    <source>
        <dbReference type="Proteomes" id="UP000054558"/>
    </source>
</evidence>
<sequence>MTAIQKKSSASALLRAKAVSAPLGASVKARLCADAKGHSAEDQKMAGGVEPHTVNLAAMVHAFIHDVEAEEVKLHRSRMCNPDDEACTSDCEGDGEGCGSGELAQVLKGLTHTMSVAERGLLADVTAAVKATKEQPMEHGESQDDEECSGGCIRRAVLKGLRRQGHNAAMCKSRWDHSRGFPGGDYEYIDVTGDAFSSKGMEGRVIVDVDFRAQFEIARPTHQYQAAIQAIPAIFVGRLDRLAQIVEIMAEACKQSLKKRGMHVPPWRRPEYLRAKWFSAYKRSTLSSSASLASLSGSFDSASGYASSSDKENDNGALGRLGWFAVAVPVSRAQRGVDVEIDGEEKVVFNRAKRGASARVHLEGGEKGSQQGSERHGVINLEWKPPAVHEGKRRMAKSVGSGLAGALMEAGLTGALRKQGAVGEDAFAAQQRQRQPKLQSLAGNAGIKQQQTRPPPRIAIAAL</sequence>
<keyword evidence="3" id="KW-1185">Reference proteome</keyword>
<proteinExistence type="predicted"/>
<dbReference type="EMBL" id="DF237227">
    <property type="protein sequence ID" value="GAQ86247.1"/>
    <property type="molecule type" value="Genomic_DNA"/>
</dbReference>
<reference evidence="2 3" key="1">
    <citation type="journal article" date="2014" name="Nat. Commun.">
        <title>Klebsormidium flaccidum genome reveals primary factors for plant terrestrial adaptation.</title>
        <authorList>
            <person name="Hori K."/>
            <person name="Maruyama F."/>
            <person name="Fujisawa T."/>
            <person name="Togashi T."/>
            <person name="Yamamoto N."/>
            <person name="Seo M."/>
            <person name="Sato S."/>
            <person name="Yamada T."/>
            <person name="Mori H."/>
            <person name="Tajima N."/>
            <person name="Moriyama T."/>
            <person name="Ikeuchi M."/>
            <person name="Watanabe M."/>
            <person name="Wada H."/>
            <person name="Kobayashi K."/>
            <person name="Saito M."/>
            <person name="Masuda T."/>
            <person name="Sasaki-Sekimoto Y."/>
            <person name="Mashiguchi K."/>
            <person name="Awai K."/>
            <person name="Shimojima M."/>
            <person name="Masuda S."/>
            <person name="Iwai M."/>
            <person name="Nobusawa T."/>
            <person name="Narise T."/>
            <person name="Kondo S."/>
            <person name="Saito H."/>
            <person name="Sato R."/>
            <person name="Murakawa M."/>
            <person name="Ihara Y."/>
            <person name="Oshima-Yamada Y."/>
            <person name="Ohtaka K."/>
            <person name="Satoh M."/>
            <person name="Sonobe K."/>
            <person name="Ishii M."/>
            <person name="Ohtani R."/>
            <person name="Kanamori-Sato M."/>
            <person name="Honoki R."/>
            <person name="Miyazaki D."/>
            <person name="Mochizuki H."/>
            <person name="Umetsu J."/>
            <person name="Higashi K."/>
            <person name="Shibata D."/>
            <person name="Kamiya Y."/>
            <person name="Sato N."/>
            <person name="Nakamura Y."/>
            <person name="Tabata S."/>
            <person name="Ida S."/>
            <person name="Kurokawa K."/>
            <person name="Ohta H."/>
        </authorList>
    </citation>
    <scope>NUCLEOTIDE SEQUENCE [LARGE SCALE GENOMIC DNA]</scope>
    <source>
        <strain evidence="2 3">NIES-2285</strain>
    </source>
</reference>
<dbReference type="AlphaFoldDB" id="A0A1Y1IBY5"/>
<dbReference type="PANTHER" id="PTHR31579:SF1">
    <property type="entry name" value="OS03G0796600 PROTEIN"/>
    <property type="match status" value="1"/>
</dbReference>
<dbReference type="OrthoDB" id="691424at2759"/>
<dbReference type="Pfam" id="PF04720">
    <property type="entry name" value="PDDEXK_6"/>
    <property type="match status" value="1"/>
</dbReference>
<gene>
    <name evidence="2" type="ORF">KFL_002780110</name>
</gene>
<name>A0A1Y1IBY5_KLENI</name>
<dbReference type="STRING" id="105231.A0A1Y1IBY5"/>
<protein>
    <recommendedName>
        <fullName evidence="4">DUF506 family protein</fullName>
    </recommendedName>
</protein>
<dbReference type="NCBIfam" id="TIGR01615">
    <property type="entry name" value="A_thal_3542"/>
    <property type="match status" value="1"/>
</dbReference>
<accession>A0A1Y1IBY5</accession>
<feature type="region of interest" description="Disordered" evidence="1">
    <location>
        <begin position="427"/>
        <end position="463"/>
    </location>
</feature>
<organism evidence="2 3">
    <name type="scientific">Klebsormidium nitens</name>
    <name type="common">Green alga</name>
    <name type="synonym">Ulothrix nitens</name>
    <dbReference type="NCBI Taxonomy" id="105231"/>
    <lineage>
        <taxon>Eukaryota</taxon>
        <taxon>Viridiplantae</taxon>
        <taxon>Streptophyta</taxon>
        <taxon>Klebsormidiophyceae</taxon>
        <taxon>Klebsormidiales</taxon>
        <taxon>Klebsormidiaceae</taxon>
        <taxon>Klebsormidium</taxon>
    </lineage>
</organism>
<dbReference type="OMA" id="MSPETEC"/>
<evidence type="ECO:0000256" key="1">
    <source>
        <dbReference type="SAM" id="MobiDB-lite"/>
    </source>
</evidence>
<feature type="compositionally biased region" description="Polar residues" evidence="1">
    <location>
        <begin position="430"/>
        <end position="452"/>
    </location>
</feature>